<dbReference type="PANTHER" id="PTHR28155">
    <property type="entry name" value="ACR243WP"/>
    <property type="match status" value="1"/>
</dbReference>
<proteinExistence type="predicted"/>
<feature type="compositionally biased region" description="Basic and acidic residues" evidence="1">
    <location>
        <begin position="314"/>
        <end position="330"/>
    </location>
</feature>
<dbReference type="Proteomes" id="UP000019484">
    <property type="component" value="Unassembled WGS sequence"/>
</dbReference>
<reference evidence="2 3" key="1">
    <citation type="submission" date="2013-03" db="EMBL/GenBank/DDBJ databases">
        <title>The Genome Sequence of Capronia coronata CBS 617.96.</title>
        <authorList>
            <consortium name="The Broad Institute Genomics Platform"/>
            <person name="Cuomo C."/>
            <person name="de Hoog S."/>
            <person name="Gorbushina A."/>
            <person name="Walker B."/>
            <person name="Young S.K."/>
            <person name="Zeng Q."/>
            <person name="Gargeya S."/>
            <person name="Fitzgerald M."/>
            <person name="Haas B."/>
            <person name="Abouelleil A."/>
            <person name="Allen A.W."/>
            <person name="Alvarado L."/>
            <person name="Arachchi H.M."/>
            <person name="Berlin A.M."/>
            <person name="Chapman S.B."/>
            <person name="Gainer-Dewar J."/>
            <person name="Goldberg J."/>
            <person name="Griggs A."/>
            <person name="Gujja S."/>
            <person name="Hansen M."/>
            <person name="Howarth C."/>
            <person name="Imamovic A."/>
            <person name="Ireland A."/>
            <person name="Larimer J."/>
            <person name="McCowan C."/>
            <person name="Murphy C."/>
            <person name="Pearson M."/>
            <person name="Poon T.W."/>
            <person name="Priest M."/>
            <person name="Roberts A."/>
            <person name="Saif S."/>
            <person name="Shea T."/>
            <person name="Sisk P."/>
            <person name="Sykes S."/>
            <person name="Wortman J."/>
            <person name="Nusbaum C."/>
            <person name="Birren B."/>
        </authorList>
    </citation>
    <scope>NUCLEOTIDE SEQUENCE [LARGE SCALE GENOMIC DNA]</scope>
    <source>
        <strain evidence="2 3">CBS 617.96</strain>
    </source>
</reference>
<dbReference type="InterPro" id="IPR013240">
    <property type="entry name" value="DNA-dir_RNA_pol1_su_RPA34"/>
</dbReference>
<dbReference type="eggNOG" id="ENOG502SSMF">
    <property type="taxonomic scope" value="Eukaryota"/>
</dbReference>
<evidence type="ECO:0000313" key="3">
    <source>
        <dbReference type="Proteomes" id="UP000019484"/>
    </source>
</evidence>
<comment type="caution">
    <text evidence="2">The sequence shown here is derived from an EMBL/GenBank/DDBJ whole genome shotgun (WGS) entry which is preliminary data.</text>
</comment>
<dbReference type="Pfam" id="PF08208">
    <property type="entry name" value="RNA_polI_A34"/>
    <property type="match status" value="1"/>
</dbReference>
<dbReference type="Gene3D" id="6.20.250.70">
    <property type="match status" value="1"/>
</dbReference>
<dbReference type="InterPro" id="IPR053263">
    <property type="entry name" value="Euk_RPA34_RNAP_subunit"/>
</dbReference>
<dbReference type="RefSeq" id="XP_007722279.1">
    <property type="nucleotide sequence ID" value="XM_007724089.1"/>
</dbReference>
<dbReference type="PANTHER" id="PTHR28155:SF1">
    <property type="entry name" value="DNA-DIRECTED RNA POLYMERASE I SUBUNIT RPA34.5-DOMAIN-CONTAINING PROTEIN"/>
    <property type="match status" value="1"/>
</dbReference>
<feature type="compositionally biased region" description="Polar residues" evidence="1">
    <location>
        <begin position="38"/>
        <end position="47"/>
    </location>
</feature>
<dbReference type="HOGENOM" id="CLU_068907_0_0_1"/>
<gene>
    <name evidence="2" type="ORF">A1O1_03183</name>
</gene>
<dbReference type="EMBL" id="AMWN01000002">
    <property type="protein sequence ID" value="EXJ94785.1"/>
    <property type="molecule type" value="Genomic_DNA"/>
</dbReference>
<evidence type="ECO:0008006" key="4">
    <source>
        <dbReference type="Google" id="ProtNLM"/>
    </source>
</evidence>
<organism evidence="2 3">
    <name type="scientific">Capronia coronata CBS 617.96</name>
    <dbReference type="NCBI Taxonomy" id="1182541"/>
    <lineage>
        <taxon>Eukaryota</taxon>
        <taxon>Fungi</taxon>
        <taxon>Dikarya</taxon>
        <taxon>Ascomycota</taxon>
        <taxon>Pezizomycotina</taxon>
        <taxon>Eurotiomycetes</taxon>
        <taxon>Chaetothyriomycetidae</taxon>
        <taxon>Chaetothyriales</taxon>
        <taxon>Herpotrichiellaceae</taxon>
        <taxon>Capronia</taxon>
    </lineage>
</organism>
<feature type="region of interest" description="Disordered" evidence="1">
    <location>
        <begin position="1"/>
        <end position="119"/>
    </location>
</feature>
<accession>W9YYK8</accession>
<feature type="compositionally biased region" description="Basic residues" evidence="1">
    <location>
        <begin position="337"/>
        <end position="346"/>
    </location>
</feature>
<dbReference type="OrthoDB" id="76224at2759"/>
<feature type="compositionally biased region" description="Acidic residues" evidence="1">
    <location>
        <begin position="62"/>
        <end position="83"/>
    </location>
</feature>
<dbReference type="GeneID" id="19158078"/>
<evidence type="ECO:0000256" key="1">
    <source>
        <dbReference type="SAM" id="MobiDB-lite"/>
    </source>
</evidence>
<dbReference type="GO" id="GO:0006360">
    <property type="term" value="P:transcription by RNA polymerase I"/>
    <property type="evidence" value="ECO:0007669"/>
    <property type="project" value="InterPro"/>
</dbReference>
<dbReference type="STRING" id="1182541.W9YYK8"/>
<dbReference type="AlphaFoldDB" id="W9YYK8"/>
<sequence length="346" mass="37461">MAKKKDMVRQSNLSQEKVQDSSDEDGSVGQVTPKAKQSPASQKTKSVQKPLKGSKSKPPSPESEEESTDESSEVESGQDDSDSESATSSASSQKRTAPATADSQPRKKTKTAKTSSTVQIAPKPFKAPAGYAPVVVSASDYASEVGSLFGDLSAKQIWHISVPDGVSIDSIKELDIEAAIKGAPILSKNGIDYNLRSVHTKNEVVLLPQGTKMNYRQSAKRVERVLHLQEMSTTESKDETPLLFTATGSGNPKPVRKQPEGLKMRYVPYGAPPIQEPAEGEDEDVEMRDTLDMPPELEQTHSQTTFKKSKKSKRDGADGTSPEKKSRVEDGQASSEKKKKKRKSAG</sequence>
<feature type="region of interest" description="Disordered" evidence="1">
    <location>
        <begin position="230"/>
        <end position="346"/>
    </location>
</feature>
<keyword evidence="3" id="KW-1185">Reference proteome</keyword>
<name>W9YYK8_9EURO</name>
<protein>
    <recommendedName>
        <fullName evidence="4">DNA-directed RNA polymerase I subunit RPA34</fullName>
    </recommendedName>
</protein>
<evidence type="ECO:0000313" key="2">
    <source>
        <dbReference type="EMBL" id="EXJ94785.1"/>
    </source>
</evidence>